<dbReference type="PATRIC" id="fig|926550.5.peg.1885"/>
<dbReference type="PANTHER" id="PTHR30465:SF97">
    <property type="entry name" value="OPPB IN A BINDING PROTEIN-DEPENDENT TRANSPORT SYSTEM"/>
    <property type="match status" value="1"/>
</dbReference>
<dbReference type="PROSITE" id="PS50928">
    <property type="entry name" value="ABC_TM1"/>
    <property type="match status" value="1"/>
</dbReference>
<dbReference type="InterPro" id="IPR045621">
    <property type="entry name" value="BPD_transp_1_N"/>
</dbReference>
<feature type="transmembrane region" description="Helical" evidence="7">
    <location>
        <begin position="305"/>
        <end position="331"/>
    </location>
</feature>
<dbReference type="STRING" id="926550.CLDAP_16860"/>
<dbReference type="RefSeq" id="WP_014432963.1">
    <property type="nucleotide sequence ID" value="NC_017079.1"/>
</dbReference>
<evidence type="ECO:0000256" key="7">
    <source>
        <dbReference type="RuleBase" id="RU363032"/>
    </source>
</evidence>
<comment type="similarity">
    <text evidence="7">Belongs to the binding-protein-dependent transport system permease family.</text>
</comment>
<protein>
    <submittedName>
        <fullName evidence="9">Putative peptide ABC transporter permease protein</fullName>
    </submittedName>
</protein>
<feature type="transmembrane region" description="Helical" evidence="7">
    <location>
        <begin position="119"/>
        <end position="142"/>
    </location>
</feature>
<dbReference type="KEGG" id="cap:CLDAP_16860"/>
<evidence type="ECO:0000313" key="10">
    <source>
        <dbReference type="Proteomes" id="UP000007880"/>
    </source>
</evidence>
<evidence type="ECO:0000256" key="4">
    <source>
        <dbReference type="ARBA" id="ARBA00022692"/>
    </source>
</evidence>
<keyword evidence="5 7" id="KW-1133">Transmembrane helix</keyword>
<evidence type="ECO:0000313" key="9">
    <source>
        <dbReference type="EMBL" id="BAL99725.1"/>
    </source>
</evidence>
<dbReference type="PANTHER" id="PTHR30465">
    <property type="entry name" value="INNER MEMBRANE ABC TRANSPORTER"/>
    <property type="match status" value="1"/>
</dbReference>
<dbReference type="Gene3D" id="1.10.3720.10">
    <property type="entry name" value="MetI-like"/>
    <property type="match status" value="1"/>
</dbReference>
<accession>I0I388</accession>
<gene>
    <name evidence="9" type="ordered locus">CLDAP_16860</name>
</gene>
<dbReference type="InterPro" id="IPR035906">
    <property type="entry name" value="MetI-like_sf"/>
</dbReference>
<dbReference type="SUPFAM" id="SSF161098">
    <property type="entry name" value="MetI-like"/>
    <property type="match status" value="1"/>
</dbReference>
<dbReference type="HOGENOM" id="CLU_036879_1_2_0"/>
<sequence>MGQYILRRVLTAIPTLFFISFVIFALLALSPGDPTANLPPSLPMEIKLRVREALGMNQPLPLRYVRWLQQFMVNEPLNAFEKATGIRIGDSENRLRITSWTARGKPVIDLIVERLPQTLWVVGLAYVIAVLIAVPLGVLSAYRQNSLFDQVASVIAVIGFSLPTFFTGVLVIQFFAVRLGWFPTLYNTTLRVTDWGTFVEQLRQMAMPVFVLAFFQIATISRFARSAVIENLRMDYVRTARAKGLTEKAVITRHVVRNSLIPVVTLVALGIPGIFGGAIVTEQIFAVNGIGQLLILSIQSNDLPVVQTVLVIFSVLVILFNLIADILYGVLDPRIRYS</sequence>
<evidence type="ECO:0000256" key="6">
    <source>
        <dbReference type="ARBA" id="ARBA00023136"/>
    </source>
</evidence>
<evidence type="ECO:0000259" key="8">
    <source>
        <dbReference type="PROSITE" id="PS50928"/>
    </source>
</evidence>
<keyword evidence="10" id="KW-1185">Reference proteome</keyword>
<evidence type="ECO:0000256" key="5">
    <source>
        <dbReference type="ARBA" id="ARBA00022989"/>
    </source>
</evidence>
<evidence type="ECO:0000256" key="1">
    <source>
        <dbReference type="ARBA" id="ARBA00004651"/>
    </source>
</evidence>
<dbReference type="AlphaFoldDB" id="I0I388"/>
<feature type="transmembrane region" description="Helical" evidence="7">
    <location>
        <begin position="260"/>
        <end position="285"/>
    </location>
</feature>
<dbReference type="Pfam" id="PF19300">
    <property type="entry name" value="BPD_transp_1_N"/>
    <property type="match status" value="1"/>
</dbReference>
<keyword evidence="6 7" id="KW-0472">Membrane</keyword>
<proteinExistence type="inferred from homology"/>
<comment type="subcellular location">
    <subcellularLocation>
        <location evidence="1 7">Cell membrane</location>
        <topology evidence="1 7">Multi-pass membrane protein</topology>
    </subcellularLocation>
</comment>
<reference evidence="9 10" key="1">
    <citation type="submission" date="2012-02" db="EMBL/GenBank/DDBJ databases">
        <title>Complete genome sequence of Caldilinea aerophila DSM 14535 (= NBRC 102666).</title>
        <authorList>
            <person name="Oguchi A."/>
            <person name="Hosoyama A."/>
            <person name="Sekine M."/>
            <person name="Fukai R."/>
            <person name="Kato Y."/>
            <person name="Nakamura S."/>
            <person name="Hanada S."/>
            <person name="Yamazaki S."/>
            <person name="Fujita N."/>
        </authorList>
    </citation>
    <scope>NUCLEOTIDE SEQUENCE [LARGE SCALE GENOMIC DNA]</scope>
    <source>
        <strain evidence="10">DSM 14535 / JCM 11387 / NBRC 104270 / STL-6-O1</strain>
    </source>
</reference>
<keyword evidence="2 7" id="KW-0813">Transport</keyword>
<dbReference type="InterPro" id="IPR000515">
    <property type="entry name" value="MetI-like"/>
</dbReference>
<keyword evidence="4 7" id="KW-0812">Transmembrane</keyword>
<evidence type="ECO:0000256" key="2">
    <source>
        <dbReference type="ARBA" id="ARBA00022448"/>
    </source>
</evidence>
<dbReference type="OrthoDB" id="9772184at2"/>
<dbReference type="GO" id="GO:0005886">
    <property type="term" value="C:plasma membrane"/>
    <property type="evidence" value="ECO:0007669"/>
    <property type="project" value="UniProtKB-SubCell"/>
</dbReference>
<feature type="domain" description="ABC transmembrane type-1" evidence="8">
    <location>
        <begin position="115"/>
        <end position="324"/>
    </location>
</feature>
<dbReference type="Proteomes" id="UP000007880">
    <property type="component" value="Chromosome"/>
</dbReference>
<dbReference type="CDD" id="cd06261">
    <property type="entry name" value="TM_PBP2"/>
    <property type="match status" value="1"/>
</dbReference>
<dbReference type="eggNOG" id="COG0601">
    <property type="taxonomic scope" value="Bacteria"/>
</dbReference>
<feature type="transmembrane region" description="Helical" evidence="7">
    <location>
        <begin position="205"/>
        <end position="224"/>
    </location>
</feature>
<evidence type="ECO:0000256" key="3">
    <source>
        <dbReference type="ARBA" id="ARBA00022475"/>
    </source>
</evidence>
<dbReference type="EMBL" id="AP012337">
    <property type="protein sequence ID" value="BAL99725.1"/>
    <property type="molecule type" value="Genomic_DNA"/>
</dbReference>
<dbReference type="Pfam" id="PF00528">
    <property type="entry name" value="BPD_transp_1"/>
    <property type="match status" value="1"/>
</dbReference>
<feature type="transmembrane region" description="Helical" evidence="7">
    <location>
        <begin position="9"/>
        <end position="29"/>
    </location>
</feature>
<keyword evidence="3" id="KW-1003">Cell membrane</keyword>
<name>I0I388_CALAS</name>
<feature type="transmembrane region" description="Helical" evidence="7">
    <location>
        <begin position="154"/>
        <end position="176"/>
    </location>
</feature>
<organism evidence="9 10">
    <name type="scientific">Caldilinea aerophila (strain DSM 14535 / JCM 11387 / NBRC 104270 / STL-6-O1)</name>
    <dbReference type="NCBI Taxonomy" id="926550"/>
    <lineage>
        <taxon>Bacteria</taxon>
        <taxon>Bacillati</taxon>
        <taxon>Chloroflexota</taxon>
        <taxon>Caldilineae</taxon>
        <taxon>Caldilineales</taxon>
        <taxon>Caldilineaceae</taxon>
        <taxon>Caldilinea</taxon>
    </lineage>
</organism>
<dbReference type="GO" id="GO:0055085">
    <property type="term" value="P:transmembrane transport"/>
    <property type="evidence" value="ECO:0007669"/>
    <property type="project" value="InterPro"/>
</dbReference>